<accession>A0A0H2S242</accession>
<evidence type="ECO:0000256" key="1">
    <source>
        <dbReference type="SAM" id="MobiDB-lite"/>
    </source>
</evidence>
<organism evidence="3 4">
    <name type="scientific">Schizopora paradoxa</name>
    <dbReference type="NCBI Taxonomy" id="27342"/>
    <lineage>
        <taxon>Eukaryota</taxon>
        <taxon>Fungi</taxon>
        <taxon>Dikarya</taxon>
        <taxon>Basidiomycota</taxon>
        <taxon>Agaricomycotina</taxon>
        <taxon>Agaricomycetes</taxon>
        <taxon>Hymenochaetales</taxon>
        <taxon>Schizoporaceae</taxon>
        <taxon>Schizopora</taxon>
    </lineage>
</organism>
<evidence type="ECO:0000313" key="3">
    <source>
        <dbReference type="EMBL" id="KLO11061.1"/>
    </source>
</evidence>
<protein>
    <submittedName>
        <fullName evidence="3">Uncharacterized protein</fullName>
    </submittedName>
</protein>
<keyword evidence="2" id="KW-0732">Signal</keyword>
<proteinExistence type="predicted"/>
<keyword evidence="4" id="KW-1185">Reference proteome</keyword>
<feature type="signal peptide" evidence="2">
    <location>
        <begin position="1"/>
        <end position="31"/>
    </location>
</feature>
<gene>
    <name evidence="3" type="ORF">SCHPADRAFT_891906</name>
</gene>
<feature type="region of interest" description="Disordered" evidence="1">
    <location>
        <begin position="151"/>
        <end position="192"/>
    </location>
</feature>
<feature type="region of interest" description="Disordered" evidence="1">
    <location>
        <begin position="66"/>
        <end position="98"/>
    </location>
</feature>
<dbReference type="EMBL" id="KQ086010">
    <property type="protein sequence ID" value="KLO11061.1"/>
    <property type="molecule type" value="Genomic_DNA"/>
</dbReference>
<evidence type="ECO:0000256" key="2">
    <source>
        <dbReference type="SAM" id="SignalP"/>
    </source>
</evidence>
<dbReference type="AlphaFoldDB" id="A0A0H2S242"/>
<feature type="chain" id="PRO_5005202350" evidence="2">
    <location>
        <begin position="32"/>
        <end position="217"/>
    </location>
</feature>
<sequence>MPIPAKKLQVIRGSLLAILRLLVSEEDPVRGGSLQKYRGRASVSFFARRKTRSSGARRVRRAMLCRDDDSPEERKKPACSSRRRMRKKKKTSEKGGFERRCRKRNELESEDERKGWRDGFMTLGGLPRLWLSVSLALCVVIRVHPSTRLRVRTKRSEVESRRQKKKKSPERETEAPREGKTGSGPGVTGWCRRGEGDESLMLGACQDPRMRCWVSLL</sequence>
<evidence type="ECO:0000313" key="4">
    <source>
        <dbReference type="Proteomes" id="UP000053477"/>
    </source>
</evidence>
<feature type="compositionally biased region" description="Basic residues" evidence="1">
    <location>
        <begin position="81"/>
        <end position="91"/>
    </location>
</feature>
<dbReference type="InParanoid" id="A0A0H2S242"/>
<reference evidence="3 4" key="1">
    <citation type="submission" date="2015-04" db="EMBL/GenBank/DDBJ databases">
        <title>Complete genome sequence of Schizopora paradoxa KUC8140, a cosmopolitan wood degrader in East Asia.</title>
        <authorList>
            <consortium name="DOE Joint Genome Institute"/>
            <person name="Min B."/>
            <person name="Park H."/>
            <person name="Jang Y."/>
            <person name="Kim J.-J."/>
            <person name="Kim K.H."/>
            <person name="Pangilinan J."/>
            <person name="Lipzen A."/>
            <person name="Riley R."/>
            <person name="Grigoriev I.V."/>
            <person name="Spatafora J.W."/>
            <person name="Choi I.-G."/>
        </authorList>
    </citation>
    <scope>NUCLEOTIDE SEQUENCE [LARGE SCALE GENOMIC DNA]</scope>
    <source>
        <strain evidence="3 4">KUC8140</strain>
    </source>
</reference>
<feature type="compositionally biased region" description="Basic and acidic residues" evidence="1">
    <location>
        <begin position="169"/>
        <end position="180"/>
    </location>
</feature>
<feature type="compositionally biased region" description="Basic and acidic residues" evidence="1">
    <location>
        <begin position="66"/>
        <end position="76"/>
    </location>
</feature>
<dbReference type="Proteomes" id="UP000053477">
    <property type="component" value="Unassembled WGS sequence"/>
</dbReference>
<name>A0A0H2S242_9AGAM</name>